<accession>A0ACC0U998</accession>
<evidence type="ECO:0000313" key="1">
    <source>
        <dbReference type="EMBL" id="KAI9507659.1"/>
    </source>
</evidence>
<evidence type="ECO:0000313" key="2">
    <source>
        <dbReference type="Proteomes" id="UP001207468"/>
    </source>
</evidence>
<reference evidence="1" key="1">
    <citation type="submission" date="2021-03" db="EMBL/GenBank/DDBJ databases">
        <title>Evolutionary priming and transition to the ectomycorrhizal habit in an iconic lineage of mushroom-forming fungi: is preadaptation a requirement?</title>
        <authorList>
            <consortium name="DOE Joint Genome Institute"/>
            <person name="Looney B.P."/>
            <person name="Miyauchi S."/>
            <person name="Morin E."/>
            <person name="Drula E."/>
            <person name="Courty P.E."/>
            <person name="Chicoki N."/>
            <person name="Fauchery L."/>
            <person name="Kohler A."/>
            <person name="Kuo A."/>
            <person name="LaButti K."/>
            <person name="Pangilinan J."/>
            <person name="Lipzen A."/>
            <person name="Riley R."/>
            <person name="Andreopoulos W."/>
            <person name="He G."/>
            <person name="Johnson J."/>
            <person name="Barry K.W."/>
            <person name="Grigoriev I.V."/>
            <person name="Nagy L."/>
            <person name="Hibbett D."/>
            <person name="Henrissat B."/>
            <person name="Matheny P.B."/>
            <person name="Labbe J."/>
            <person name="Martin A.F."/>
        </authorList>
    </citation>
    <scope>NUCLEOTIDE SEQUENCE</scope>
    <source>
        <strain evidence="1">BPL698</strain>
    </source>
</reference>
<sequence length="138" mass="15574">MRSVCIVSSPNLTAPRLESPLWMDPRPISSELRLVVLVSTHLGPWSMLTSLVQLFHSYLLTRASLDTPHHILILTSPTFLFFILGTLHLEASFHSGSNGLFFMIFCVEFGEIHQVLSTNPFLFGNFRRVTLSENDNNS</sequence>
<dbReference type="Proteomes" id="UP001207468">
    <property type="component" value="Unassembled WGS sequence"/>
</dbReference>
<gene>
    <name evidence="1" type="ORF">F5148DRAFT_86910</name>
</gene>
<proteinExistence type="predicted"/>
<organism evidence="1 2">
    <name type="scientific">Russula earlei</name>
    <dbReference type="NCBI Taxonomy" id="71964"/>
    <lineage>
        <taxon>Eukaryota</taxon>
        <taxon>Fungi</taxon>
        <taxon>Dikarya</taxon>
        <taxon>Basidiomycota</taxon>
        <taxon>Agaricomycotina</taxon>
        <taxon>Agaricomycetes</taxon>
        <taxon>Russulales</taxon>
        <taxon>Russulaceae</taxon>
        <taxon>Russula</taxon>
    </lineage>
</organism>
<dbReference type="EMBL" id="JAGFNK010000116">
    <property type="protein sequence ID" value="KAI9507659.1"/>
    <property type="molecule type" value="Genomic_DNA"/>
</dbReference>
<name>A0ACC0U998_9AGAM</name>
<protein>
    <submittedName>
        <fullName evidence="1">Uncharacterized protein</fullName>
    </submittedName>
</protein>
<comment type="caution">
    <text evidence="1">The sequence shown here is derived from an EMBL/GenBank/DDBJ whole genome shotgun (WGS) entry which is preliminary data.</text>
</comment>
<keyword evidence="2" id="KW-1185">Reference proteome</keyword>